<dbReference type="Proteomes" id="UP000726777">
    <property type="component" value="Unassembled WGS sequence"/>
</dbReference>
<dbReference type="GO" id="GO:0042597">
    <property type="term" value="C:periplasmic space"/>
    <property type="evidence" value="ECO:0007669"/>
    <property type="project" value="InterPro"/>
</dbReference>
<dbReference type="GO" id="GO:0008643">
    <property type="term" value="P:carbohydrate transport"/>
    <property type="evidence" value="ECO:0007669"/>
    <property type="project" value="InterPro"/>
</dbReference>
<dbReference type="AlphaFoldDB" id="A0A9Q3UGM2"/>
<dbReference type="EMBL" id="JACVHL010000046">
    <property type="protein sequence ID" value="MCC3808329.1"/>
    <property type="molecule type" value="Genomic_DNA"/>
</dbReference>
<dbReference type="PROSITE" id="PS51257">
    <property type="entry name" value="PROKAR_LIPOPROTEIN"/>
    <property type="match status" value="1"/>
</dbReference>
<sequence length="292" mass="31717">MKLKPLATLLMALSLGACSSLPEQAFNTDLNTQACCSALDALPLTALSTPFHQQVVMDANLPTLSSAVLSGSETTSSQALPVTSYRITADTPFSLLVRSYIDNDALFAANIRIYDGNWQLISSYSAETFDYQTTGMRGLERIETVVTINPQLNGAKYIVIASDNALLGKKLTRIHPEQVYADSQNIIGNKQLPLTAEYQPFGMIDVTTSASDNNAVLTLLAELGKKNPDTQPQMSVPQVTSTESPQAWSHYREQIDAALKESNVKQAAEIANKAEEQGLTQAKNYLVQQLAK</sequence>
<evidence type="ECO:0008006" key="5">
    <source>
        <dbReference type="Google" id="ProtNLM"/>
    </source>
</evidence>
<gene>
    <name evidence="3" type="ORF">IB292_25335</name>
</gene>
<protein>
    <recommendedName>
        <fullName evidence="5">Transcriptional regulator</fullName>
    </recommendedName>
</protein>
<organism evidence="3 4">
    <name type="scientific">Vibrio parahaemolyticus</name>
    <dbReference type="NCBI Taxonomy" id="670"/>
    <lineage>
        <taxon>Bacteria</taxon>
        <taxon>Pseudomonadati</taxon>
        <taxon>Pseudomonadota</taxon>
        <taxon>Gammaproteobacteria</taxon>
        <taxon>Vibrionales</taxon>
        <taxon>Vibrionaceae</taxon>
        <taxon>Vibrio</taxon>
    </lineage>
</organism>
<keyword evidence="2" id="KW-0732">Signal</keyword>
<proteinExistence type="predicted"/>
<name>A0A9Q3UGM2_VIBPH</name>
<evidence type="ECO:0000256" key="1">
    <source>
        <dbReference type="SAM" id="MobiDB-lite"/>
    </source>
</evidence>
<feature type="signal peptide" evidence="2">
    <location>
        <begin position="1"/>
        <end position="25"/>
    </location>
</feature>
<dbReference type="Pfam" id="PF07148">
    <property type="entry name" value="MalM"/>
    <property type="match status" value="1"/>
</dbReference>
<dbReference type="RefSeq" id="WP_191685852.1">
    <property type="nucleotide sequence ID" value="NZ_CP064041.1"/>
</dbReference>
<dbReference type="InterPro" id="IPR010794">
    <property type="entry name" value="MalM"/>
</dbReference>
<evidence type="ECO:0000256" key="2">
    <source>
        <dbReference type="SAM" id="SignalP"/>
    </source>
</evidence>
<feature type="region of interest" description="Disordered" evidence="1">
    <location>
        <begin position="227"/>
        <end position="247"/>
    </location>
</feature>
<accession>A0A9Q3UGM2</accession>
<comment type="caution">
    <text evidence="3">The sequence shown here is derived from an EMBL/GenBank/DDBJ whole genome shotgun (WGS) entry which is preliminary data.</text>
</comment>
<feature type="chain" id="PRO_5040253339" description="Transcriptional regulator" evidence="2">
    <location>
        <begin position="26"/>
        <end position="292"/>
    </location>
</feature>
<reference evidence="3" key="1">
    <citation type="submission" date="2020-09" db="EMBL/GenBank/DDBJ databases">
        <title>Genome sequence of Vibrio parahaemolyticus isolates.</title>
        <authorList>
            <person name="Hammerl J.A."/>
            <person name="Strauch E."/>
        </authorList>
    </citation>
    <scope>NUCLEOTIDE SEQUENCE</scope>
    <source>
        <strain evidence="3">17-VB00146</strain>
    </source>
</reference>
<feature type="compositionally biased region" description="Polar residues" evidence="1">
    <location>
        <begin position="229"/>
        <end position="247"/>
    </location>
</feature>
<evidence type="ECO:0000313" key="3">
    <source>
        <dbReference type="EMBL" id="MCC3808329.1"/>
    </source>
</evidence>
<evidence type="ECO:0000313" key="4">
    <source>
        <dbReference type="Proteomes" id="UP000726777"/>
    </source>
</evidence>